<feature type="compositionally biased region" description="Basic residues" evidence="5">
    <location>
        <begin position="128"/>
        <end position="146"/>
    </location>
</feature>
<feature type="compositionally biased region" description="Polar residues" evidence="5">
    <location>
        <begin position="192"/>
        <end position="205"/>
    </location>
</feature>
<dbReference type="InterPro" id="IPR000352">
    <property type="entry name" value="Pep_chain_release_fac_I"/>
</dbReference>
<accession>A0A086ST23</accession>
<dbReference type="HOGENOM" id="CLU_089470_1_3_1"/>
<dbReference type="Gene3D" id="3.30.160.20">
    <property type="match status" value="1"/>
</dbReference>
<evidence type="ECO:0000256" key="3">
    <source>
        <dbReference type="ARBA" id="ARBA00022946"/>
    </source>
</evidence>
<evidence type="ECO:0000313" key="8">
    <source>
        <dbReference type="Proteomes" id="UP000029964"/>
    </source>
</evidence>
<evidence type="ECO:0000259" key="6">
    <source>
        <dbReference type="Pfam" id="PF00472"/>
    </source>
</evidence>
<reference evidence="8" key="1">
    <citation type="journal article" date="2014" name="Genome Announc.">
        <title>Genome sequence and annotation of Acremonium chrysogenum, producer of the beta-lactam antibiotic cephalosporin C.</title>
        <authorList>
            <person name="Terfehr D."/>
            <person name="Dahlmann T.A."/>
            <person name="Specht T."/>
            <person name="Zadra I."/>
            <person name="Kuernsteiner H."/>
            <person name="Kueck U."/>
        </authorList>
    </citation>
    <scope>NUCLEOTIDE SEQUENCE [LARGE SCALE GENOMIC DNA]</scope>
    <source>
        <strain evidence="8">ATCC 11550 / CBS 779.69 / DSM 880 / IAM 14645 / JCM 23072 / IMI 49137</strain>
    </source>
</reference>
<feature type="region of interest" description="Disordered" evidence="5">
    <location>
        <begin position="115"/>
        <end position="205"/>
    </location>
</feature>
<dbReference type="EMBL" id="JPKY01000279">
    <property type="protein sequence ID" value="KFH40255.1"/>
    <property type="molecule type" value="Genomic_DNA"/>
</dbReference>
<feature type="compositionally biased region" description="Basic and acidic residues" evidence="5">
    <location>
        <begin position="170"/>
        <end position="191"/>
    </location>
</feature>
<dbReference type="AlphaFoldDB" id="A0A086ST23"/>
<protein>
    <submittedName>
        <fullName evidence="7">Putative peptide chain release factor-like protein-like protein</fullName>
    </submittedName>
</protein>
<dbReference type="FunFam" id="3.30.160.20:FF:000065">
    <property type="entry name" value="Peptidyl-tRNA hydrolase domain protein"/>
    <property type="match status" value="1"/>
</dbReference>
<sequence>MMQRLFRPQCFTLLRRTSARAAAVTSRRHFIISPTAARARKSLPPRPKPPPEDEIEEFYLKGSGPGGQKINKTNSAVQLRHKPTGIVVKSQATRSRDQNRKEAREILARKVDELLNGEQSRSAMVGRIKQKRAASADKKKRRKYRKLIGEQEDDKEPASAEVTTGDNTIDEARSEKPDESRSRGMAEDTAGKNEQASSSVANTRP</sequence>
<dbReference type="Pfam" id="PF00472">
    <property type="entry name" value="RF-1"/>
    <property type="match status" value="1"/>
</dbReference>
<evidence type="ECO:0000256" key="5">
    <source>
        <dbReference type="SAM" id="MobiDB-lite"/>
    </source>
</evidence>
<proteinExistence type="inferred from homology"/>
<organism evidence="7 8">
    <name type="scientific">Hapsidospora chrysogenum (strain ATCC 11550 / CBS 779.69 / DSM 880 / IAM 14645 / JCM 23072 / IMI 49137)</name>
    <name type="common">Acremonium chrysogenum</name>
    <dbReference type="NCBI Taxonomy" id="857340"/>
    <lineage>
        <taxon>Eukaryota</taxon>
        <taxon>Fungi</taxon>
        <taxon>Dikarya</taxon>
        <taxon>Ascomycota</taxon>
        <taxon>Pezizomycotina</taxon>
        <taxon>Sordariomycetes</taxon>
        <taxon>Hypocreomycetidae</taxon>
        <taxon>Hypocreales</taxon>
        <taxon>Bionectriaceae</taxon>
        <taxon>Hapsidospora</taxon>
    </lineage>
</organism>
<dbReference type="Proteomes" id="UP000029964">
    <property type="component" value="Unassembled WGS sequence"/>
</dbReference>
<dbReference type="SUPFAM" id="SSF75620">
    <property type="entry name" value="Release factor"/>
    <property type="match status" value="1"/>
</dbReference>
<comment type="similarity">
    <text evidence="2">Belongs to the prokaryotic/mitochondrial release factor family.</text>
</comment>
<feature type="region of interest" description="Disordered" evidence="5">
    <location>
        <begin position="82"/>
        <end position="103"/>
    </location>
</feature>
<evidence type="ECO:0000313" key="7">
    <source>
        <dbReference type="EMBL" id="KFH40255.1"/>
    </source>
</evidence>
<dbReference type="STRING" id="857340.A0A086ST23"/>
<dbReference type="OrthoDB" id="277888at2759"/>
<comment type="caution">
    <text evidence="7">The sequence shown here is derived from an EMBL/GenBank/DDBJ whole genome shotgun (WGS) entry which is preliminary data.</text>
</comment>
<feature type="domain" description="Prokaryotic-type class I peptide chain release factors" evidence="6">
    <location>
        <begin position="52"/>
        <end position="146"/>
    </location>
</feature>
<keyword evidence="3" id="KW-0809">Transit peptide</keyword>
<evidence type="ECO:0000256" key="2">
    <source>
        <dbReference type="ARBA" id="ARBA00010835"/>
    </source>
</evidence>
<feature type="compositionally biased region" description="Basic and acidic residues" evidence="5">
    <location>
        <begin position="94"/>
        <end position="103"/>
    </location>
</feature>
<comment type="subcellular location">
    <subcellularLocation>
        <location evidence="1">Mitochondrion</location>
    </subcellularLocation>
</comment>
<name>A0A086ST23_HAPC1</name>
<dbReference type="PANTHER" id="PTHR46203">
    <property type="entry name" value="PROBABLE PEPTIDE CHAIN RELEASE FACTOR C12ORF65"/>
    <property type="match status" value="1"/>
</dbReference>
<keyword evidence="8" id="KW-1185">Reference proteome</keyword>
<evidence type="ECO:0000256" key="4">
    <source>
        <dbReference type="ARBA" id="ARBA00023128"/>
    </source>
</evidence>
<gene>
    <name evidence="7" type="ORF">ACRE_090880</name>
</gene>
<dbReference type="PANTHER" id="PTHR46203:SF1">
    <property type="entry name" value="MITOCHONDRIAL TRANSLATION RELEASE FACTOR IN RESCUE"/>
    <property type="match status" value="1"/>
</dbReference>
<evidence type="ECO:0000256" key="1">
    <source>
        <dbReference type="ARBA" id="ARBA00004173"/>
    </source>
</evidence>
<dbReference type="GO" id="GO:0003747">
    <property type="term" value="F:translation release factor activity"/>
    <property type="evidence" value="ECO:0007669"/>
    <property type="project" value="InterPro"/>
</dbReference>
<dbReference type="GO" id="GO:0005739">
    <property type="term" value="C:mitochondrion"/>
    <property type="evidence" value="ECO:0007669"/>
    <property type="project" value="UniProtKB-SubCell"/>
</dbReference>
<dbReference type="GO" id="GO:0032543">
    <property type="term" value="P:mitochondrial translation"/>
    <property type="evidence" value="ECO:0007669"/>
    <property type="project" value="UniProtKB-ARBA"/>
</dbReference>
<dbReference type="InterPro" id="IPR045853">
    <property type="entry name" value="Pep_chain_release_fac_I_sf"/>
</dbReference>
<dbReference type="InterPro" id="IPR052405">
    <property type="entry name" value="Mito_Transl_Release_Factor"/>
</dbReference>
<keyword evidence="4" id="KW-0496">Mitochondrion</keyword>